<keyword evidence="5" id="KW-1185">Reference proteome</keyword>
<evidence type="ECO:0000256" key="2">
    <source>
        <dbReference type="SAM" id="Phobius"/>
    </source>
</evidence>
<keyword evidence="2" id="KW-1133">Transmembrane helix</keyword>
<dbReference type="BioCyc" id="MPUL272635:G1GT6-325-MONOMER"/>
<dbReference type="STRING" id="272635.gene:17576916"/>
<name>Q98QN6_MYCPU</name>
<protein>
    <recommendedName>
        <fullName evidence="3">NERD domain-containing protein</fullName>
    </recommendedName>
</protein>
<feature type="domain" description="NERD" evidence="3">
    <location>
        <begin position="59"/>
        <end position="177"/>
    </location>
</feature>
<dbReference type="PIR" id="E90552">
    <property type="entry name" value="E90552"/>
</dbReference>
<dbReference type="AlphaFoldDB" id="Q98QN6"/>
<dbReference type="EMBL" id="AL445564">
    <property type="protein sequence ID" value="CAC13498.1"/>
    <property type="molecule type" value="Genomic_DNA"/>
</dbReference>
<dbReference type="RefSeq" id="WP_010925129.1">
    <property type="nucleotide sequence ID" value="NC_002771.1"/>
</dbReference>
<evidence type="ECO:0000256" key="1">
    <source>
        <dbReference type="SAM" id="MobiDB-lite"/>
    </source>
</evidence>
<gene>
    <name evidence="4" type="ordered locus">MYPU_3250</name>
</gene>
<dbReference type="HOGENOM" id="CLU_1119219_0_0_14"/>
<accession>Q98QN6</accession>
<reference evidence="4 5" key="1">
    <citation type="journal article" date="2001" name="Nucleic Acids Res.">
        <title>The complete genome sequence of the murine respiratory pathogen Mycoplasma pulmonis.</title>
        <authorList>
            <person name="Chambaud I."/>
            <person name="Heilig R."/>
            <person name="Ferris S."/>
            <person name="Barbe V."/>
            <person name="Samson D."/>
            <person name="Galisson F."/>
            <person name="Moszer I."/>
            <person name="Dybvig K."/>
            <person name="Wroblewski H."/>
            <person name="Viari A."/>
            <person name="Rocha E.P.C."/>
            <person name="Blanchard A."/>
        </authorList>
    </citation>
    <scope>NUCLEOTIDE SEQUENCE [LARGE SCALE GENOMIC DNA]</scope>
    <source>
        <strain evidence="4 5">UAB CTIP</strain>
    </source>
</reference>
<evidence type="ECO:0000313" key="4">
    <source>
        <dbReference type="EMBL" id="CAC13498.1"/>
    </source>
</evidence>
<proteinExistence type="predicted"/>
<evidence type="ECO:0000259" key="3">
    <source>
        <dbReference type="PROSITE" id="PS50965"/>
    </source>
</evidence>
<dbReference type="InterPro" id="IPR011528">
    <property type="entry name" value="NERD"/>
</dbReference>
<evidence type="ECO:0000313" key="5">
    <source>
        <dbReference type="Proteomes" id="UP000000528"/>
    </source>
</evidence>
<dbReference type="Pfam" id="PF08378">
    <property type="entry name" value="NERD"/>
    <property type="match status" value="1"/>
</dbReference>
<keyword evidence="2" id="KW-0472">Membrane</keyword>
<feature type="region of interest" description="Disordered" evidence="1">
    <location>
        <begin position="225"/>
        <end position="248"/>
    </location>
</feature>
<dbReference type="Proteomes" id="UP000000528">
    <property type="component" value="Chromosome"/>
</dbReference>
<organism evidence="5">
    <name type="scientific">Mycoplasmopsis pulmonis (strain UAB CTIP)</name>
    <name type="common">Mycoplasma pulmonis</name>
    <dbReference type="NCBI Taxonomy" id="272635"/>
    <lineage>
        <taxon>Bacteria</taxon>
        <taxon>Bacillati</taxon>
        <taxon>Mycoplasmatota</taxon>
        <taxon>Mycoplasmoidales</taxon>
        <taxon>Metamycoplasmataceae</taxon>
        <taxon>Mycoplasmopsis</taxon>
    </lineage>
</organism>
<keyword evidence="2" id="KW-0812">Transmembrane</keyword>
<feature type="transmembrane region" description="Helical" evidence="2">
    <location>
        <begin position="26"/>
        <end position="45"/>
    </location>
</feature>
<sequence length="248" mass="28556">MPKLNQILNIASESISSFKLNTHYKIAIVLGMFFVFSVFVLFIIWKVKKLLKVKKLKKIGSNFEKKINSQLIEYVKSKYSFYHPSSMYEYSNKILFEVDGILLTSRALIVIEMKSITGSISGDAFDAFWTKRVGQNTYEIPNVIFQNKKHIDHILKIIGIKVPILSLIVFDSKIESIEISNVPAHALIEKENMLIGTLESLEDLLKVKITNDEIEHINNKLNEHKTSTSQNKKLHLSYARRNSPKKNR</sequence>
<dbReference type="PROSITE" id="PS50965">
    <property type="entry name" value="NERD"/>
    <property type="match status" value="1"/>
</dbReference>
<dbReference type="KEGG" id="mpu:MYPU_3250"/>